<protein>
    <submittedName>
        <fullName evidence="4">Biliverdin-producing heme oxygenase</fullName>
    </submittedName>
</protein>
<dbReference type="CDD" id="cd19166">
    <property type="entry name" value="HemeO-bac"/>
    <property type="match status" value="1"/>
</dbReference>
<dbReference type="GO" id="GO:0004392">
    <property type="term" value="F:heme oxygenase (decyclizing) activity"/>
    <property type="evidence" value="ECO:0007669"/>
    <property type="project" value="InterPro"/>
</dbReference>
<dbReference type="SUPFAM" id="SSF48613">
    <property type="entry name" value="Heme oxygenase-like"/>
    <property type="match status" value="1"/>
</dbReference>
<dbReference type="EMBL" id="VLPK01000002">
    <property type="protein sequence ID" value="TSJ40396.1"/>
    <property type="molecule type" value="Genomic_DNA"/>
</dbReference>
<keyword evidence="2" id="KW-0479">Metal-binding</keyword>
<comment type="caution">
    <text evidence="4">The sequence shown here is derived from an EMBL/GenBank/DDBJ whole genome shotgun (WGS) entry which is preliminary data.</text>
</comment>
<proteinExistence type="predicted"/>
<dbReference type="Proteomes" id="UP000318733">
    <property type="component" value="Unassembled WGS sequence"/>
</dbReference>
<dbReference type="OrthoDB" id="114943at2"/>
<keyword evidence="3" id="KW-0408">Iron</keyword>
<evidence type="ECO:0000256" key="2">
    <source>
        <dbReference type="ARBA" id="ARBA00022723"/>
    </source>
</evidence>
<dbReference type="RefSeq" id="WP_144248434.1">
    <property type="nucleotide sequence ID" value="NZ_VLPK01000002.1"/>
</dbReference>
<reference evidence="4 5" key="1">
    <citation type="submission" date="2019-07" db="EMBL/GenBank/DDBJ databases">
        <authorList>
            <person name="Huq M.A."/>
        </authorList>
    </citation>
    <scope>NUCLEOTIDE SEQUENCE [LARGE SCALE GENOMIC DNA]</scope>
    <source>
        <strain evidence="4 5">MAH-19</strain>
    </source>
</reference>
<gene>
    <name evidence="4" type="ORF">FO440_11600</name>
</gene>
<evidence type="ECO:0000313" key="4">
    <source>
        <dbReference type="EMBL" id="TSJ40396.1"/>
    </source>
</evidence>
<dbReference type="GO" id="GO:0006788">
    <property type="term" value="P:heme oxidation"/>
    <property type="evidence" value="ECO:0007669"/>
    <property type="project" value="InterPro"/>
</dbReference>
<evidence type="ECO:0000313" key="5">
    <source>
        <dbReference type="Proteomes" id="UP000318733"/>
    </source>
</evidence>
<organism evidence="4 5">
    <name type="scientific">Mucilaginibacter corticis</name>
    <dbReference type="NCBI Taxonomy" id="2597670"/>
    <lineage>
        <taxon>Bacteria</taxon>
        <taxon>Pseudomonadati</taxon>
        <taxon>Bacteroidota</taxon>
        <taxon>Sphingobacteriia</taxon>
        <taxon>Sphingobacteriales</taxon>
        <taxon>Sphingobacteriaceae</taxon>
        <taxon>Mucilaginibacter</taxon>
    </lineage>
</organism>
<keyword evidence="5" id="KW-1185">Reference proteome</keyword>
<evidence type="ECO:0000256" key="1">
    <source>
        <dbReference type="ARBA" id="ARBA00022617"/>
    </source>
</evidence>
<accession>A0A556MKH3</accession>
<dbReference type="Pfam" id="PF01126">
    <property type="entry name" value="Heme_oxygenase"/>
    <property type="match status" value="1"/>
</dbReference>
<dbReference type="InterPro" id="IPR002051">
    <property type="entry name" value="Haem_Oase"/>
</dbReference>
<dbReference type="PANTHER" id="PTHR10720">
    <property type="entry name" value="HEME OXYGENASE"/>
    <property type="match status" value="1"/>
</dbReference>
<evidence type="ECO:0000256" key="3">
    <source>
        <dbReference type="ARBA" id="ARBA00023004"/>
    </source>
</evidence>
<sequence length="186" mass="21061">MFTEKIKEATLQYHQQTEKILIGKMKSMRSKQDYIDLLAAFYGYFGGLEQQIERYINASNLADYNDRRKTAAIADDIKVLGGDIPQKATGTQLPEIDNYLQAFGALYVIEGSTLGGKIISKMIQQHLHIDNGAGLSFFNSYGGQTEQMWNSFKEILNDVAMTPEDEVIITDAANQTFLKFKNWLEK</sequence>
<dbReference type="Gene3D" id="1.20.910.10">
    <property type="entry name" value="Heme oxygenase-like"/>
    <property type="match status" value="1"/>
</dbReference>
<keyword evidence="1" id="KW-0349">Heme</keyword>
<dbReference type="AlphaFoldDB" id="A0A556MKH3"/>
<name>A0A556MKH3_9SPHI</name>
<dbReference type="InterPro" id="IPR016053">
    <property type="entry name" value="Haem_Oase-like"/>
</dbReference>
<dbReference type="InterPro" id="IPR016084">
    <property type="entry name" value="Haem_Oase-like_multi-hlx"/>
</dbReference>
<dbReference type="GO" id="GO:0046872">
    <property type="term" value="F:metal ion binding"/>
    <property type="evidence" value="ECO:0007669"/>
    <property type="project" value="UniProtKB-KW"/>
</dbReference>
<dbReference type="PANTHER" id="PTHR10720:SF0">
    <property type="entry name" value="HEME OXYGENASE"/>
    <property type="match status" value="1"/>
</dbReference>